<keyword evidence="1 2" id="KW-0808">Transferase</keyword>
<dbReference type="Gene3D" id="3.40.50.10540">
    <property type="entry name" value="Crotonobetainyl-coa:carnitine coa-transferase, domain 1"/>
    <property type="match status" value="1"/>
</dbReference>
<dbReference type="AlphaFoldDB" id="A0A158IX54"/>
<comment type="caution">
    <text evidence="2">The sequence shown here is derived from an EMBL/GenBank/DDBJ whole genome shotgun (WGS) entry which is preliminary data.</text>
</comment>
<gene>
    <name evidence="2" type="ORF">AWB68_03158</name>
</gene>
<dbReference type="InterPro" id="IPR003673">
    <property type="entry name" value="CoA-Trfase_fam_III"/>
</dbReference>
<accession>A0A158IX54</accession>
<dbReference type="EMBL" id="FCON02000030">
    <property type="protein sequence ID" value="SAL61167.1"/>
    <property type="molecule type" value="Genomic_DNA"/>
</dbReference>
<dbReference type="GO" id="GO:0008410">
    <property type="term" value="F:CoA-transferase activity"/>
    <property type="evidence" value="ECO:0007669"/>
    <property type="project" value="TreeGrafter"/>
</dbReference>
<evidence type="ECO:0000313" key="3">
    <source>
        <dbReference type="Proteomes" id="UP000054770"/>
    </source>
</evidence>
<evidence type="ECO:0000256" key="1">
    <source>
        <dbReference type="ARBA" id="ARBA00022679"/>
    </source>
</evidence>
<dbReference type="PANTHER" id="PTHR48207">
    <property type="entry name" value="SUCCINATE--HYDROXYMETHYLGLUTARATE COA-TRANSFERASE"/>
    <property type="match status" value="1"/>
</dbReference>
<name>A0A158IX54_9BURK</name>
<proteinExistence type="predicted"/>
<dbReference type="Pfam" id="PF02515">
    <property type="entry name" value="CoA_transf_3"/>
    <property type="match status" value="1"/>
</dbReference>
<evidence type="ECO:0000313" key="2">
    <source>
        <dbReference type="EMBL" id="SAL61167.1"/>
    </source>
</evidence>
<reference evidence="2" key="1">
    <citation type="submission" date="2016-01" db="EMBL/GenBank/DDBJ databases">
        <authorList>
            <person name="Peeters C."/>
        </authorList>
    </citation>
    <scope>NUCLEOTIDE SEQUENCE [LARGE SCALE GENOMIC DNA]</scope>
    <source>
        <strain evidence="2">LMG 22940</strain>
    </source>
</reference>
<dbReference type="InterPro" id="IPR044855">
    <property type="entry name" value="CoA-Trfase_III_dom3_sf"/>
</dbReference>
<dbReference type="InterPro" id="IPR050483">
    <property type="entry name" value="CoA-transferase_III_domain"/>
</dbReference>
<dbReference type="Proteomes" id="UP000054770">
    <property type="component" value="Unassembled WGS sequence"/>
</dbReference>
<dbReference type="InterPro" id="IPR023606">
    <property type="entry name" value="CoA-Trfase_III_dom_1_sf"/>
</dbReference>
<dbReference type="Gene3D" id="3.30.1540.10">
    <property type="entry name" value="formyl-coa transferase, domain 3"/>
    <property type="match status" value="1"/>
</dbReference>
<sequence length="398" mass="43235">MSGPLSGVTVLDISTVVAGPLATMHLADQGANVIKVEPPGGDINRRSRQKVSENGQFSALFISTNHGKRSIALDLKNPDAMAVFRKLLLKADVLVQNFRPGATEKLGIGWEDVRKINPRTIYVSITGVGDGGPYVRKRIYDPMIQALSGMADIQSEQTTRRPQMIRTILADKTTSIFAAQAITAALYAREKTGVGQHIKLSLLGTMLSFLWPEAMMQYTVVGREKTAAATNAGPDLVFEARDGFMTVGTISDPEWQGFCDAVERPELKQDERFATAELRNLNSTERINMMAGILREGARDEWLRRLDQADVPCAPVLRRDEIIENEQVVAMNMVQTLQQPFVGEVRQPTPAALFGSTPSAIRGPAPGIGEHTRDILSEVGLGDTEIDALIASGAARAG</sequence>
<protein>
    <submittedName>
        <fullName evidence="2">Formyl-CoA transferase</fullName>
    </submittedName>
</protein>
<dbReference type="OrthoDB" id="5294844at2"/>
<keyword evidence="3" id="KW-1185">Reference proteome</keyword>
<dbReference type="PANTHER" id="PTHR48207:SF3">
    <property type="entry name" value="SUCCINATE--HYDROXYMETHYLGLUTARATE COA-TRANSFERASE"/>
    <property type="match status" value="1"/>
</dbReference>
<dbReference type="RefSeq" id="WP_087645273.1">
    <property type="nucleotide sequence ID" value="NZ_FCON02000030.1"/>
</dbReference>
<dbReference type="SUPFAM" id="SSF89796">
    <property type="entry name" value="CoA-transferase family III (CaiB/BaiF)"/>
    <property type="match status" value="1"/>
</dbReference>
<organism evidence="2 3">
    <name type="scientific">Caballeronia choica</name>
    <dbReference type="NCBI Taxonomy" id="326476"/>
    <lineage>
        <taxon>Bacteria</taxon>
        <taxon>Pseudomonadati</taxon>
        <taxon>Pseudomonadota</taxon>
        <taxon>Betaproteobacteria</taxon>
        <taxon>Burkholderiales</taxon>
        <taxon>Burkholderiaceae</taxon>
        <taxon>Caballeronia</taxon>
    </lineage>
</organism>